<keyword evidence="7" id="KW-0732">Signal</keyword>
<protein>
    <recommendedName>
        <fullName evidence="10">IAA-alanine resistance protein 1</fullName>
    </recommendedName>
</protein>
<feature type="region of interest" description="Disordered" evidence="5">
    <location>
        <begin position="39"/>
        <end position="67"/>
    </location>
</feature>
<evidence type="ECO:0000256" key="2">
    <source>
        <dbReference type="ARBA" id="ARBA00022692"/>
    </source>
</evidence>
<proteinExistence type="predicted"/>
<reference evidence="8 9" key="1">
    <citation type="submission" date="2024-11" db="EMBL/GenBank/DDBJ databases">
        <title>Chromosome-level genome assembly of Eucalyptus globulus Labill. provides insights into its genome evolution.</title>
        <authorList>
            <person name="Li X."/>
        </authorList>
    </citation>
    <scope>NUCLEOTIDE SEQUENCE [LARGE SCALE GENOMIC DNA]</scope>
    <source>
        <strain evidence="8">CL2024</strain>
        <tissue evidence="8">Fresh tender leaves</tissue>
    </source>
</reference>
<feature type="transmembrane region" description="Helical" evidence="6">
    <location>
        <begin position="119"/>
        <end position="141"/>
    </location>
</feature>
<keyword evidence="9" id="KW-1185">Reference proteome</keyword>
<evidence type="ECO:0000256" key="6">
    <source>
        <dbReference type="SAM" id="Phobius"/>
    </source>
</evidence>
<evidence type="ECO:0000313" key="8">
    <source>
        <dbReference type="EMBL" id="KAL3731255.1"/>
    </source>
</evidence>
<feature type="signal peptide" evidence="7">
    <location>
        <begin position="1"/>
        <end position="23"/>
    </location>
</feature>
<gene>
    <name evidence="8" type="ORF">ACJRO7_028174</name>
</gene>
<evidence type="ECO:0000256" key="7">
    <source>
        <dbReference type="SAM" id="SignalP"/>
    </source>
</evidence>
<organism evidence="8 9">
    <name type="scientific">Eucalyptus globulus</name>
    <name type="common">Tasmanian blue gum</name>
    <dbReference type="NCBI Taxonomy" id="34317"/>
    <lineage>
        <taxon>Eukaryota</taxon>
        <taxon>Viridiplantae</taxon>
        <taxon>Streptophyta</taxon>
        <taxon>Embryophyta</taxon>
        <taxon>Tracheophyta</taxon>
        <taxon>Spermatophyta</taxon>
        <taxon>Magnoliopsida</taxon>
        <taxon>eudicotyledons</taxon>
        <taxon>Gunneridae</taxon>
        <taxon>Pentapetalae</taxon>
        <taxon>rosids</taxon>
        <taxon>malvids</taxon>
        <taxon>Myrtales</taxon>
        <taxon>Myrtaceae</taxon>
        <taxon>Myrtoideae</taxon>
        <taxon>Eucalypteae</taxon>
        <taxon>Eucalyptus</taxon>
    </lineage>
</organism>
<feature type="compositionally biased region" description="Basic and acidic residues" evidence="5">
    <location>
        <begin position="184"/>
        <end position="203"/>
    </location>
</feature>
<feature type="region of interest" description="Disordered" evidence="5">
    <location>
        <begin position="182"/>
        <end position="204"/>
    </location>
</feature>
<dbReference type="PANTHER" id="PTHR16950">
    <property type="entry name" value="ZINC TRANSPORTER SLC39A7 HISTIDINE-RICH MEMBRANE PROTEIN KE4"/>
    <property type="match status" value="1"/>
</dbReference>
<name>A0ABD3JUE3_EUCGL</name>
<keyword evidence="2 6" id="KW-0812">Transmembrane</keyword>
<feature type="transmembrane region" description="Helical" evidence="6">
    <location>
        <begin position="440"/>
        <end position="458"/>
    </location>
</feature>
<feature type="compositionally biased region" description="Basic residues" evidence="5">
    <location>
        <begin position="245"/>
        <end position="256"/>
    </location>
</feature>
<evidence type="ECO:0000256" key="1">
    <source>
        <dbReference type="ARBA" id="ARBA00004141"/>
    </source>
</evidence>
<evidence type="ECO:0000256" key="5">
    <source>
        <dbReference type="SAM" id="MobiDB-lite"/>
    </source>
</evidence>
<comment type="subcellular location">
    <subcellularLocation>
        <location evidence="1">Membrane</location>
        <topology evidence="1">Multi-pass membrane protein</topology>
    </subcellularLocation>
</comment>
<feature type="transmembrane region" description="Helical" evidence="6">
    <location>
        <begin position="210"/>
        <end position="230"/>
    </location>
</feature>
<accession>A0ABD3JUE3</accession>
<feature type="transmembrane region" description="Helical" evidence="6">
    <location>
        <begin position="153"/>
        <end position="172"/>
    </location>
</feature>
<keyword evidence="4 6" id="KW-0472">Membrane</keyword>
<dbReference type="InterPro" id="IPR003689">
    <property type="entry name" value="ZIP"/>
</dbReference>
<evidence type="ECO:0008006" key="10">
    <source>
        <dbReference type="Google" id="ProtNLM"/>
    </source>
</evidence>
<evidence type="ECO:0000313" key="9">
    <source>
        <dbReference type="Proteomes" id="UP001634007"/>
    </source>
</evidence>
<dbReference type="Proteomes" id="UP001634007">
    <property type="component" value="Unassembled WGS sequence"/>
</dbReference>
<feature type="transmembrane region" description="Helical" evidence="6">
    <location>
        <begin position="470"/>
        <end position="489"/>
    </location>
</feature>
<evidence type="ECO:0000256" key="4">
    <source>
        <dbReference type="ARBA" id="ARBA00023136"/>
    </source>
</evidence>
<dbReference type="EMBL" id="JBJKBG010000007">
    <property type="protein sequence ID" value="KAL3731255.1"/>
    <property type="molecule type" value="Genomic_DNA"/>
</dbReference>
<dbReference type="PANTHER" id="PTHR16950:SF16">
    <property type="entry name" value="ZINC TRANSPORTER ZIP13"/>
    <property type="match status" value="1"/>
</dbReference>
<dbReference type="GO" id="GO:0016020">
    <property type="term" value="C:membrane"/>
    <property type="evidence" value="ECO:0007669"/>
    <property type="project" value="UniProtKB-SubCell"/>
</dbReference>
<sequence>MGLGRMSGLFAVVCVLCLDLCLGHGGSCPHSGFSSPAPQVHSCGDHDHDGGHHHHSDRGHHHEEKGGKLPEELAEEEDLKLYGFGFQHGQDHDHDHDHHHHHHHVDGRSGESDLSGLGLWVHALGCSLLVSMASLICLIILPVMFVQGKPSKAIVDSLALFGAGAMLGDAFLHQLPHAFGGGHSHSDDHSVDPSHLPHSEHEHHHSLKDLSVGMSILGGIVLFLLVEKLVRYVEEKSRGTNVFNHGHHHHHHKSSKKLNDKKDSDDELPSQLSDGKSEAKKDEKVSDDSLDGDNMGQHKSLRKRKAIVSEADGKPDENVVDELSNAQILSKEKDLVQSPSNLVFGYLNLFSDGVHNFTDGMALGSAFLLYGSVGGWSRTLFLLAHELPQEVGDFGILVRSGFSVSKALFFNFLSALVALGGTTLALLLGQEPGQSSLIEGFTAGGFIYIAVAGVLAEMNNSGHVTLKSTLVQLTSLVMGMGVALFISLVE</sequence>
<feature type="region of interest" description="Disordered" evidence="5">
    <location>
        <begin position="241"/>
        <end position="304"/>
    </location>
</feature>
<evidence type="ECO:0000256" key="3">
    <source>
        <dbReference type="ARBA" id="ARBA00022989"/>
    </source>
</evidence>
<dbReference type="Pfam" id="PF02535">
    <property type="entry name" value="Zip"/>
    <property type="match status" value="1"/>
</dbReference>
<feature type="transmembrane region" description="Helical" evidence="6">
    <location>
        <begin position="408"/>
        <end position="428"/>
    </location>
</feature>
<feature type="compositionally biased region" description="Basic and acidic residues" evidence="5">
    <location>
        <begin position="275"/>
        <end position="287"/>
    </location>
</feature>
<feature type="chain" id="PRO_5044781078" description="IAA-alanine resistance protein 1" evidence="7">
    <location>
        <begin position="24"/>
        <end position="490"/>
    </location>
</feature>
<comment type="caution">
    <text evidence="8">The sequence shown here is derived from an EMBL/GenBank/DDBJ whole genome shotgun (WGS) entry which is preliminary data.</text>
</comment>
<keyword evidence="3 6" id="KW-1133">Transmembrane helix</keyword>
<dbReference type="AlphaFoldDB" id="A0ABD3JUE3"/>